<dbReference type="GO" id="GO:0006352">
    <property type="term" value="P:DNA-templated transcription initiation"/>
    <property type="evidence" value="ECO:0007669"/>
    <property type="project" value="InterPro"/>
</dbReference>
<dbReference type="Gene3D" id="1.10.10.10">
    <property type="entry name" value="Winged helix-like DNA-binding domain superfamily/Winged helix DNA-binding domain"/>
    <property type="match status" value="1"/>
</dbReference>
<dbReference type="InterPro" id="IPR013325">
    <property type="entry name" value="RNA_pol_sigma_r2"/>
</dbReference>
<evidence type="ECO:0000259" key="7">
    <source>
        <dbReference type="Pfam" id="PF08281"/>
    </source>
</evidence>
<dbReference type="NCBIfam" id="TIGR02937">
    <property type="entry name" value="sigma70-ECF"/>
    <property type="match status" value="1"/>
</dbReference>
<dbReference type="Pfam" id="PF08281">
    <property type="entry name" value="Sigma70_r4_2"/>
    <property type="match status" value="1"/>
</dbReference>
<keyword evidence="4" id="KW-0238">DNA-binding</keyword>
<dbReference type="PANTHER" id="PTHR43133:SF8">
    <property type="entry name" value="RNA POLYMERASE SIGMA FACTOR HI_1459-RELATED"/>
    <property type="match status" value="1"/>
</dbReference>
<dbReference type="AlphaFoldDB" id="A0A9D1W6H2"/>
<dbReference type="Proteomes" id="UP000824156">
    <property type="component" value="Unassembled WGS sequence"/>
</dbReference>
<keyword evidence="3" id="KW-0731">Sigma factor</keyword>
<dbReference type="InterPro" id="IPR036388">
    <property type="entry name" value="WH-like_DNA-bd_sf"/>
</dbReference>
<comment type="similarity">
    <text evidence="1">Belongs to the sigma-70 factor family. ECF subfamily.</text>
</comment>
<dbReference type="GO" id="GO:0016987">
    <property type="term" value="F:sigma factor activity"/>
    <property type="evidence" value="ECO:0007669"/>
    <property type="project" value="UniProtKB-KW"/>
</dbReference>
<keyword evidence="2" id="KW-0805">Transcription regulation</keyword>
<dbReference type="Gene3D" id="1.10.1740.10">
    <property type="match status" value="1"/>
</dbReference>
<evidence type="ECO:0000256" key="2">
    <source>
        <dbReference type="ARBA" id="ARBA00023015"/>
    </source>
</evidence>
<evidence type="ECO:0000256" key="4">
    <source>
        <dbReference type="ARBA" id="ARBA00023125"/>
    </source>
</evidence>
<dbReference type="InterPro" id="IPR014284">
    <property type="entry name" value="RNA_pol_sigma-70_dom"/>
</dbReference>
<feature type="domain" description="RNA polymerase sigma factor 70 region 4 type 2" evidence="7">
    <location>
        <begin position="101"/>
        <end position="151"/>
    </location>
</feature>
<dbReference type="GO" id="GO:0003677">
    <property type="term" value="F:DNA binding"/>
    <property type="evidence" value="ECO:0007669"/>
    <property type="project" value="UniProtKB-KW"/>
</dbReference>
<evidence type="ECO:0000313" key="8">
    <source>
        <dbReference type="EMBL" id="HIX53519.1"/>
    </source>
</evidence>
<sequence length="171" mass="20431">MTKDIFQNTVFIHRDKMYRFAKSILRDEENAADLVQEVMLKLWQGKTELEKIKNKEAYAMRCIRNDALNMLKRTRLATDYKESLPQRNTIAQYPALTRELVLSWMQRLPDKQKMIMHLRDIEEYEIGEIMEVLGMKESAVRVNLMRAREKIKGQLSKVFDYEKGQLERSKR</sequence>
<dbReference type="SUPFAM" id="SSF88946">
    <property type="entry name" value="Sigma2 domain of RNA polymerase sigma factors"/>
    <property type="match status" value="1"/>
</dbReference>
<evidence type="ECO:0000256" key="1">
    <source>
        <dbReference type="ARBA" id="ARBA00010641"/>
    </source>
</evidence>
<evidence type="ECO:0000256" key="5">
    <source>
        <dbReference type="ARBA" id="ARBA00023163"/>
    </source>
</evidence>
<dbReference type="SUPFAM" id="SSF88659">
    <property type="entry name" value="Sigma3 and sigma4 domains of RNA polymerase sigma factors"/>
    <property type="match status" value="1"/>
</dbReference>
<organism evidence="8 9">
    <name type="scientific">Candidatus Sphingobacterium stercoripullorum</name>
    <dbReference type="NCBI Taxonomy" id="2838759"/>
    <lineage>
        <taxon>Bacteria</taxon>
        <taxon>Pseudomonadati</taxon>
        <taxon>Bacteroidota</taxon>
        <taxon>Sphingobacteriia</taxon>
        <taxon>Sphingobacteriales</taxon>
        <taxon>Sphingobacteriaceae</taxon>
        <taxon>Sphingobacterium</taxon>
    </lineage>
</organism>
<dbReference type="CDD" id="cd06171">
    <property type="entry name" value="Sigma70_r4"/>
    <property type="match status" value="1"/>
</dbReference>
<keyword evidence="5" id="KW-0804">Transcription</keyword>
<accession>A0A9D1W6H2</accession>
<protein>
    <submittedName>
        <fullName evidence="8">Sigma-70 family RNA polymerase sigma factor</fullName>
    </submittedName>
</protein>
<gene>
    <name evidence="8" type="ORF">H9853_00705</name>
</gene>
<dbReference type="InterPro" id="IPR013249">
    <property type="entry name" value="RNA_pol_sigma70_r4_t2"/>
</dbReference>
<evidence type="ECO:0000259" key="6">
    <source>
        <dbReference type="Pfam" id="PF04542"/>
    </source>
</evidence>
<comment type="caution">
    <text evidence="8">The sequence shown here is derived from an EMBL/GenBank/DDBJ whole genome shotgun (WGS) entry which is preliminary data.</text>
</comment>
<dbReference type="EMBL" id="DXEZ01000017">
    <property type="protein sequence ID" value="HIX53519.1"/>
    <property type="molecule type" value="Genomic_DNA"/>
</dbReference>
<dbReference type="InterPro" id="IPR039425">
    <property type="entry name" value="RNA_pol_sigma-70-like"/>
</dbReference>
<proteinExistence type="inferred from homology"/>
<evidence type="ECO:0000313" key="9">
    <source>
        <dbReference type="Proteomes" id="UP000824156"/>
    </source>
</evidence>
<name>A0A9D1W6H2_9SPHI</name>
<dbReference type="Pfam" id="PF04542">
    <property type="entry name" value="Sigma70_r2"/>
    <property type="match status" value="1"/>
</dbReference>
<reference evidence="8" key="2">
    <citation type="submission" date="2021-04" db="EMBL/GenBank/DDBJ databases">
        <authorList>
            <person name="Gilroy R."/>
        </authorList>
    </citation>
    <scope>NUCLEOTIDE SEQUENCE</scope>
    <source>
        <strain evidence="8">1719</strain>
    </source>
</reference>
<dbReference type="InterPro" id="IPR013324">
    <property type="entry name" value="RNA_pol_sigma_r3/r4-like"/>
</dbReference>
<reference evidence="8" key="1">
    <citation type="journal article" date="2021" name="PeerJ">
        <title>Extensive microbial diversity within the chicken gut microbiome revealed by metagenomics and culture.</title>
        <authorList>
            <person name="Gilroy R."/>
            <person name="Ravi A."/>
            <person name="Getino M."/>
            <person name="Pursley I."/>
            <person name="Horton D.L."/>
            <person name="Alikhan N.F."/>
            <person name="Baker D."/>
            <person name="Gharbi K."/>
            <person name="Hall N."/>
            <person name="Watson M."/>
            <person name="Adriaenssens E.M."/>
            <person name="Foster-Nyarko E."/>
            <person name="Jarju S."/>
            <person name="Secka A."/>
            <person name="Antonio M."/>
            <person name="Oren A."/>
            <person name="Chaudhuri R.R."/>
            <person name="La Ragione R."/>
            <person name="Hildebrand F."/>
            <person name="Pallen M.J."/>
        </authorList>
    </citation>
    <scope>NUCLEOTIDE SEQUENCE</scope>
    <source>
        <strain evidence="8">1719</strain>
    </source>
</reference>
<evidence type="ECO:0000256" key="3">
    <source>
        <dbReference type="ARBA" id="ARBA00023082"/>
    </source>
</evidence>
<dbReference type="InterPro" id="IPR007627">
    <property type="entry name" value="RNA_pol_sigma70_r2"/>
</dbReference>
<feature type="domain" description="RNA polymerase sigma-70 region 2" evidence="6">
    <location>
        <begin position="13"/>
        <end position="75"/>
    </location>
</feature>
<dbReference type="PANTHER" id="PTHR43133">
    <property type="entry name" value="RNA POLYMERASE ECF-TYPE SIGMA FACTO"/>
    <property type="match status" value="1"/>
</dbReference>